<feature type="domain" description="Smr" evidence="1">
    <location>
        <begin position="267"/>
        <end position="354"/>
    </location>
</feature>
<dbReference type="RefSeq" id="WP_303762773.1">
    <property type="nucleotide sequence ID" value="NZ_JABZGR010000002.1"/>
</dbReference>
<proteinExistence type="predicted"/>
<dbReference type="SUPFAM" id="SSF158949">
    <property type="entry name" value="Smr-associated domain-like"/>
    <property type="match status" value="1"/>
</dbReference>
<dbReference type="Proteomes" id="UP000704068">
    <property type="component" value="Unassembled WGS sequence"/>
</dbReference>
<dbReference type="Gene3D" id="3.30.1370.110">
    <property type="match status" value="1"/>
</dbReference>
<dbReference type="InterPro" id="IPR002625">
    <property type="entry name" value="Smr_dom"/>
</dbReference>
<gene>
    <name evidence="2" type="ORF">HXK21_01370</name>
</gene>
<dbReference type="Pfam" id="PF01713">
    <property type="entry name" value="Smr"/>
    <property type="match status" value="1"/>
</dbReference>
<dbReference type="AlphaFoldDB" id="A0A929RVY5"/>
<evidence type="ECO:0000259" key="1">
    <source>
        <dbReference type="PROSITE" id="PS50828"/>
    </source>
</evidence>
<organism evidence="2 3">
    <name type="scientific">Alloprevotella tannerae</name>
    <dbReference type="NCBI Taxonomy" id="76122"/>
    <lineage>
        <taxon>Bacteria</taxon>
        <taxon>Pseudomonadati</taxon>
        <taxon>Bacteroidota</taxon>
        <taxon>Bacteroidia</taxon>
        <taxon>Bacteroidales</taxon>
        <taxon>Prevotellaceae</taxon>
        <taxon>Alloprevotella</taxon>
    </lineage>
</organism>
<dbReference type="EMBL" id="JABZGR010000002">
    <property type="protein sequence ID" value="MBF0969681.1"/>
    <property type="molecule type" value="Genomic_DNA"/>
</dbReference>
<dbReference type="PROSITE" id="PS50828">
    <property type="entry name" value="SMR"/>
    <property type="match status" value="1"/>
</dbReference>
<dbReference type="InterPro" id="IPR018598">
    <property type="entry name" value="DUF2027"/>
</dbReference>
<name>A0A929RVY5_9BACT</name>
<dbReference type="Gene3D" id="2.60.40.1600">
    <property type="entry name" value="Smr-associated-like"/>
    <property type="match status" value="1"/>
</dbReference>
<dbReference type="InterPro" id="IPR036781">
    <property type="entry name" value="Smr_assoc-like_sf"/>
</dbReference>
<dbReference type="Pfam" id="PF09640">
    <property type="entry name" value="DUF2027"/>
    <property type="match status" value="1"/>
</dbReference>
<sequence>MKIGDKVRFLNEVGGGIVVGFEGNKTVIVQDESGFDIPFPIHEVIAVETNDYNIAKVNTRKSVEPTQVVAAPPTEVEPADRPVTFKAKPQERRGAELLNLYLAFLPAEVGCETSEFEAYWVNDSNYYVRYLLLKQEGKAFSVRHEGLIEPNTKCFIETFDRSELEQWEQPTIQALAYKTDRTFLLKSPLSVTLRLEGAKFYKQHTFKDNDFFDEPALLFDVVRDDKPVRTVFVDAEQLKEAILDRPQRPQKAPARKEKAARNAVIEIDLHAAEVLETTAGMQPKDILDYQLDIFRKAMEEHKQERGRKLVFIHGKGNGVLRNAIVAALKRDYKTCTFQDASFQEYGYGATLVKC</sequence>
<accession>A0A929RVY5</accession>
<comment type="caution">
    <text evidence="2">The sequence shown here is derived from an EMBL/GenBank/DDBJ whole genome shotgun (WGS) entry which is preliminary data.</text>
</comment>
<evidence type="ECO:0000313" key="3">
    <source>
        <dbReference type="Proteomes" id="UP000704068"/>
    </source>
</evidence>
<reference evidence="2" key="1">
    <citation type="submission" date="2020-04" db="EMBL/GenBank/DDBJ databases">
        <title>Deep metagenomics examines the oral microbiome during advanced dental caries in children, revealing novel taxa and co-occurrences with host molecules.</title>
        <authorList>
            <person name="Baker J.L."/>
            <person name="Morton J.T."/>
            <person name="Dinis M."/>
            <person name="Alvarez R."/>
            <person name="Tran N.C."/>
            <person name="Knight R."/>
            <person name="Edlund A."/>
        </authorList>
    </citation>
    <scope>NUCLEOTIDE SEQUENCE</scope>
    <source>
        <strain evidence="2">JCVI_34_bin.1</strain>
    </source>
</reference>
<dbReference type="InterPro" id="IPR036063">
    <property type="entry name" value="Smr_dom_sf"/>
</dbReference>
<evidence type="ECO:0000313" key="2">
    <source>
        <dbReference type="EMBL" id="MBF0969681.1"/>
    </source>
</evidence>
<protein>
    <submittedName>
        <fullName evidence="2">DUF2027 domain-containing protein</fullName>
    </submittedName>
</protein>